<proteinExistence type="inferred from homology"/>
<keyword evidence="3 8" id="KW-0808">Transferase</keyword>
<comment type="similarity">
    <text evidence="1 8">Belongs to the thiolase-like superfamily. Thiolase family.</text>
</comment>
<evidence type="ECO:0000256" key="3">
    <source>
        <dbReference type="ARBA" id="ARBA00022679"/>
    </source>
</evidence>
<evidence type="ECO:0000256" key="8">
    <source>
        <dbReference type="RuleBase" id="RU003557"/>
    </source>
</evidence>
<evidence type="ECO:0000313" key="12">
    <source>
        <dbReference type="Proteomes" id="UP000028547"/>
    </source>
</evidence>
<dbReference type="GO" id="GO:0003988">
    <property type="term" value="F:acetyl-CoA C-acyltransferase activity"/>
    <property type="evidence" value="ECO:0007669"/>
    <property type="project" value="UniProtKB-ARBA"/>
</dbReference>
<evidence type="ECO:0000256" key="7">
    <source>
        <dbReference type="PIRSR" id="PIRSR000429-1"/>
    </source>
</evidence>
<keyword evidence="2" id="KW-0963">Cytoplasm</keyword>
<dbReference type="Gene3D" id="3.40.47.10">
    <property type="match status" value="1"/>
</dbReference>
<organism evidence="11 12">
    <name type="scientific">Archangium violaceum Cb vi76</name>
    <dbReference type="NCBI Taxonomy" id="1406225"/>
    <lineage>
        <taxon>Bacteria</taxon>
        <taxon>Pseudomonadati</taxon>
        <taxon>Myxococcota</taxon>
        <taxon>Myxococcia</taxon>
        <taxon>Myxococcales</taxon>
        <taxon>Cystobacterineae</taxon>
        <taxon>Archangiaceae</taxon>
        <taxon>Archangium</taxon>
    </lineage>
</organism>
<evidence type="ECO:0000256" key="5">
    <source>
        <dbReference type="ARBA" id="ARBA00023098"/>
    </source>
</evidence>
<dbReference type="AlphaFoldDB" id="A0A084SNI9"/>
<dbReference type="Proteomes" id="UP000028547">
    <property type="component" value="Unassembled WGS sequence"/>
</dbReference>
<dbReference type="PANTHER" id="PTHR18919">
    <property type="entry name" value="ACETYL-COA C-ACYLTRANSFERASE"/>
    <property type="match status" value="1"/>
</dbReference>
<feature type="active site" description="Proton acceptor" evidence="7">
    <location>
        <position position="390"/>
    </location>
</feature>
<feature type="domain" description="Thiolase C-terminal" evidence="10">
    <location>
        <begin position="295"/>
        <end position="433"/>
    </location>
</feature>
<dbReference type="FunFam" id="3.40.47.10:FF:000011">
    <property type="entry name" value="3-ketoacyl-CoA thiolase"/>
    <property type="match status" value="1"/>
</dbReference>
<feature type="domain" description="Thiolase N-terminal" evidence="9">
    <location>
        <begin position="13"/>
        <end position="287"/>
    </location>
</feature>
<dbReference type="CDD" id="cd00751">
    <property type="entry name" value="thiolase"/>
    <property type="match status" value="1"/>
</dbReference>
<accession>A0A084SNI9</accession>
<protein>
    <submittedName>
        <fullName evidence="11">3-ketoacyl-CoA thiolase</fullName>
    </submittedName>
</protein>
<dbReference type="Pfam" id="PF02803">
    <property type="entry name" value="Thiolase_C"/>
    <property type="match status" value="1"/>
</dbReference>
<dbReference type="RefSeq" id="WP_043403509.1">
    <property type="nucleotide sequence ID" value="NZ_JPMI01000227.1"/>
</dbReference>
<dbReference type="EMBL" id="JPMI01000227">
    <property type="protein sequence ID" value="KFA90024.1"/>
    <property type="molecule type" value="Genomic_DNA"/>
</dbReference>
<dbReference type="InterPro" id="IPR016039">
    <property type="entry name" value="Thiolase-like"/>
</dbReference>
<feature type="active site" description="Proton acceptor" evidence="7">
    <location>
        <position position="420"/>
    </location>
</feature>
<dbReference type="InterPro" id="IPR020616">
    <property type="entry name" value="Thiolase_N"/>
</dbReference>
<evidence type="ECO:0000256" key="6">
    <source>
        <dbReference type="ARBA" id="ARBA00023315"/>
    </source>
</evidence>
<feature type="active site" description="Acyl-thioester intermediate" evidence="7">
    <location>
        <position position="97"/>
    </location>
</feature>
<name>A0A084SNI9_9BACT</name>
<dbReference type="InterPro" id="IPR020613">
    <property type="entry name" value="Thiolase_CS"/>
</dbReference>
<dbReference type="NCBIfam" id="NF006516">
    <property type="entry name" value="PRK08963.1"/>
    <property type="match status" value="1"/>
</dbReference>
<dbReference type="InterPro" id="IPR002155">
    <property type="entry name" value="Thiolase"/>
</dbReference>
<dbReference type="NCBIfam" id="TIGR01930">
    <property type="entry name" value="AcCoA-C-Actrans"/>
    <property type="match status" value="1"/>
</dbReference>
<dbReference type="SUPFAM" id="SSF53901">
    <property type="entry name" value="Thiolase-like"/>
    <property type="match status" value="2"/>
</dbReference>
<evidence type="ECO:0000313" key="11">
    <source>
        <dbReference type="EMBL" id="KFA90024.1"/>
    </source>
</evidence>
<evidence type="ECO:0000256" key="2">
    <source>
        <dbReference type="ARBA" id="ARBA00022490"/>
    </source>
</evidence>
<keyword evidence="4" id="KW-0442">Lipid degradation</keyword>
<gene>
    <name evidence="11" type="ORF">Q664_31085</name>
</gene>
<comment type="caution">
    <text evidence="11">The sequence shown here is derived from an EMBL/GenBank/DDBJ whole genome shotgun (WGS) entry which is preliminary data.</text>
</comment>
<evidence type="ECO:0000256" key="4">
    <source>
        <dbReference type="ARBA" id="ARBA00022963"/>
    </source>
</evidence>
<evidence type="ECO:0000259" key="9">
    <source>
        <dbReference type="Pfam" id="PF00108"/>
    </source>
</evidence>
<dbReference type="GO" id="GO:0005829">
    <property type="term" value="C:cytosol"/>
    <property type="evidence" value="ECO:0007669"/>
    <property type="project" value="TreeGrafter"/>
</dbReference>
<dbReference type="PIRSF" id="PIRSF000429">
    <property type="entry name" value="Ac-CoA_Ac_transf"/>
    <property type="match status" value="1"/>
</dbReference>
<dbReference type="PANTHER" id="PTHR18919:SF107">
    <property type="entry name" value="ACETYL-COA ACETYLTRANSFERASE, CYTOSOLIC"/>
    <property type="match status" value="1"/>
</dbReference>
<dbReference type="InterPro" id="IPR020617">
    <property type="entry name" value="Thiolase_C"/>
</dbReference>
<keyword evidence="6 8" id="KW-0012">Acyltransferase</keyword>
<dbReference type="Pfam" id="PF00108">
    <property type="entry name" value="Thiolase_N"/>
    <property type="match status" value="1"/>
</dbReference>
<sequence length="434" mass="46202">MAREKQRHGHRRVAIVRGLRTPFVKAGTDFAKLTALDLGRMVVQELVQRADIDPQEIDQVVFGQVIPTLTAPSIAREVVLAAGLPRKIEAFTVARACATSIQAMTTAANAISVGEADVVLVGGTESMSDAPIFTSRPLAQALVAASKARSLPEKLKAFQTLKPRDLVPVPPAIAEYSTGLTMGESAEKMAKENGISRQEQDSIAFTSHQNAARAWKEGFFDAQVMHVVVPPRYEKVSQKDNIVREDTSLEALSQLRPVFDRKYGSVTAGNASPLTDGAAALLLMSEEKAKALGLEPLGYLRAHAYAATDPGDQLLQGPAYAAPIALERAGMKLSDIDLVEMHEAFAAQVASNIQALASKEFARKAGWSAPVGEVDRTRLNLSGGSISIGHPFGATGARIVTQALHELKRQNKNTVLCTVCAAGGLGAAVVLERA</sequence>
<evidence type="ECO:0000259" key="10">
    <source>
        <dbReference type="Pfam" id="PF02803"/>
    </source>
</evidence>
<reference evidence="11 12" key="1">
    <citation type="submission" date="2014-07" db="EMBL/GenBank/DDBJ databases">
        <title>Draft Genome Sequence of Gephyronic Acid Producer, Cystobacter violaceus Strain Cb vi76.</title>
        <authorList>
            <person name="Stevens D.C."/>
            <person name="Young J."/>
            <person name="Carmichael R."/>
            <person name="Tan J."/>
            <person name="Taylor R.E."/>
        </authorList>
    </citation>
    <scope>NUCLEOTIDE SEQUENCE [LARGE SCALE GENOMIC DNA]</scope>
    <source>
        <strain evidence="11 12">Cb vi76</strain>
    </source>
</reference>
<dbReference type="GO" id="GO:0016042">
    <property type="term" value="P:lipid catabolic process"/>
    <property type="evidence" value="ECO:0007669"/>
    <property type="project" value="UniProtKB-KW"/>
</dbReference>
<dbReference type="PROSITE" id="PS00737">
    <property type="entry name" value="THIOLASE_2"/>
    <property type="match status" value="1"/>
</dbReference>
<keyword evidence="5" id="KW-0443">Lipid metabolism</keyword>
<evidence type="ECO:0000256" key="1">
    <source>
        <dbReference type="ARBA" id="ARBA00010982"/>
    </source>
</evidence>